<proteinExistence type="predicted"/>
<evidence type="ECO:0000313" key="2">
    <source>
        <dbReference type="EMBL" id="CAG8617511.1"/>
    </source>
</evidence>
<feature type="region of interest" description="Disordered" evidence="1">
    <location>
        <begin position="1"/>
        <end position="251"/>
    </location>
</feature>
<gene>
    <name evidence="2" type="ORF">ALEPTO_LOCUS8817</name>
</gene>
<feature type="compositionally biased region" description="Basic residues" evidence="1">
    <location>
        <begin position="190"/>
        <end position="203"/>
    </location>
</feature>
<feature type="compositionally biased region" description="Basic and acidic residues" evidence="1">
    <location>
        <begin position="107"/>
        <end position="157"/>
    </location>
</feature>
<dbReference type="AlphaFoldDB" id="A0A9N9D041"/>
<feature type="compositionally biased region" description="Polar residues" evidence="1">
    <location>
        <begin position="49"/>
        <end position="60"/>
    </location>
</feature>
<feature type="compositionally biased region" description="Basic and acidic residues" evidence="1">
    <location>
        <begin position="204"/>
        <end position="249"/>
    </location>
</feature>
<sequence>MPPKRKTPASETTTTRTEDDKNSKDVSPAPPTATSPTKRSRRGSDDSSAKISTAKTQETKQPSKRGRGRPTKAKPKKKNNGETTSGRLRESSEQMDYEVSPQSPDSEVEKKQLKSEQMETEDNNKSEDQQTEEHAERKTEEMEKQRKRNATESKKQPQETLEELQNQEKPAESAAAEQTVPVSSAEIKEHKKHEKNKGGKTAKVKNETESSEKTKKNSKDDEKKVKSEGKDNKKSLSNEQKKMDLKHDMPPSVLEKGHISFFYRPKISSTHPSNPNQVQRLYIMLIPTLIRPTLADKPIETFAQKMEEGKTFDEKGEGKLIGKPRLLIMAKKKLPEVEKHARYWTFVEKSFENLDDIKSSLGMEHYSTKTRGERTLQPCRPLGRGAYLISEHNNHTHLSYVLELPSQPGEVQSAFSIKHEASYIITVKNPTLGNPPGAGLPSSKKSSYPPELMEKFEGLRFAPLRTTEFLDYENCELVLIGTDEDIKGELGAPGEYLESWADEEAKEVQLLKDRAIFEELHLEPKDFPHESLKGIWE</sequence>
<evidence type="ECO:0000313" key="3">
    <source>
        <dbReference type="Proteomes" id="UP000789508"/>
    </source>
</evidence>
<dbReference type="EMBL" id="CAJVPS010005689">
    <property type="protein sequence ID" value="CAG8617511.1"/>
    <property type="molecule type" value="Genomic_DNA"/>
</dbReference>
<organism evidence="2 3">
    <name type="scientific">Ambispora leptoticha</name>
    <dbReference type="NCBI Taxonomy" id="144679"/>
    <lineage>
        <taxon>Eukaryota</taxon>
        <taxon>Fungi</taxon>
        <taxon>Fungi incertae sedis</taxon>
        <taxon>Mucoromycota</taxon>
        <taxon>Glomeromycotina</taxon>
        <taxon>Glomeromycetes</taxon>
        <taxon>Archaeosporales</taxon>
        <taxon>Ambisporaceae</taxon>
        <taxon>Ambispora</taxon>
    </lineage>
</organism>
<accession>A0A9N9D041</accession>
<evidence type="ECO:0000256" key="1">
    <source>
        <dbReference type="SAM" id="MobiDB-lite"/>
    </source>
</evidence>
<protein>
    <submittedName>
        <fullName evidence="2">4674_t:CDS:1</fullName>
    </submittedName>
</protein>
<reference evidence="2" key="1">
    <citation type="submission" date="2021-06" db="EMBL/GenBank/DDBJ databases">
        <authorList>
            <person name="Kallberg Y."/>
            <person name="Tangrot J."/>
            <person name="Rosling A."/>
        </authorList>
    </citation>
    <scope>NUCLEOTIDE SEQUENCE</scope>
    <source>
        <strain evidence="2">FL130A</strain>
    </source>
</reference>
<dbReference type="Proteomes" id="UP000789508">
    <property type="component" value="Unassembled WGS sequence"/>
</dbReference>
<comment type="caution">
    <text evidence="2">The sequence shown here is derived from an EMBL/GenBank/DDBJ whole genome shotgun (WGS) entry which is preliminary data.</text>
</comment>
<name>A0A9N9D041_9GLOM</name>
<keyword evidence="3" id="KW-1185">Reference proteome</keyword>
<feature type="compositionally biased region" description="Basic residues" evidence="1">
    <location>
        <begin position="62"/>
        <end position="78"/>
    </location>
</feature>
<dbReference type="PANTHER" id="PTHR34776:SF1">
    <property type="entry name" value="F17F16.3 PROTEIN"/>
    <property type="match status" value="1"/>
</dbReference>
<dbReference type="OrthoDB" id="1028014at2759"/>
<dbReference type="PANTHER" id="PTHR34776">
    <property type="entry name" value="F17F16.3 PROTEIN"/>
    <property type="match status" value="1"/>
</dbReference>